<evidence type="ECO:0000313" key="1">
    <source>
        <dbReference type="EMBL" id="MCI62704.1"/>
    </source>
</evidence>
<comment type="caution">
    <text evidence="1">The sequence shown here is derived from an EMBL/GenBank/DDBJ whole genome shotgun (WGS) entry which is preliminary data.</text>
</comment>
<proteinExistence type="predicted"/>
<reference evidence="1 2" key="1">
    <citation type="journal article" date="2018" name="Front. Plant Sci.">
        <title>Red Clover (Trifolium pratense) and Zigzag Clover (T. medium) - A Picture of Genomic Similarities and Differences.</title>
        <authorList>
            <person name="Dluhosova J."/>
            <person name="Istvanek J."/>
            <person name="Nedelnik J."/>
            <person name="Repkova J."/>
        </authorList>
    </citation>
    <scope>NUCLEOTIDE SEQUENCE [LARGE SCALE GENOMIC DNA]</scope>
    <source>
        <strain evidence="2">cv. 10/8</strain>
        <tissue evidence="1">Leaf</tissue>
    </source>
</reference>
<dbReference type="AlphaFoldDB" id="A0A392TPZ2"/>
<name>A0A392TPZ2_9FABA</name>
<dbReference type="Proteomes" id="UP000265520">
    <property type="component" value="Unassembled WGS sequence"/>
</dbReference>
<keyword evidence="2" id="KW-1185">Reference proteome</keyword>
<dbReference type="EMBL" id="LXQA010623703">
    <property type="protein sequence ID" value="MCI62704.1"/>
    <property type="molecule type" value="Genomic_DNA"/>
</dbReference>
<protein>
    <submittedName>
        <fullName evidence="1">Uncharacterized protein</fullName>
    </submittedName>
</protein>
<organism evidence="1 2">
    <name type="scientific">Trifolium medium</name>
    <dbReference type="NCBI Taxonomy" id="97028"/>
    <lineage>
        <taxon>Eukaryota</taxon>
        <taxon>Viridiplantae</taxon>
        <taxon>Streptophyta</taxon>
        <taxon>Embryophyta</taxon>
        <taxon>Tracheophyta</taxon>
        <taxon>Spermatophyta</taxon>
        <taxon>Magnoliopsida</taxon>
        <taxon>eudicotyledons</taxon>
        <taxon>Gunneridae</taxon>
        <taxon>Pentapetalae</taxon>
        <taxon>rosids</taxon>
        <taxon>fabids</taxon>
        <taxon>Fabales</taxon>
        <taxon>Fabaceae</taxon>
        <taxon>Papilionoideae</taxon>
        <taxon>50 kb inversion clade</taxon>
        <taxon>NPAAA clade</taxon>
        <taxon>Hologalegina</taxon>
        <taxon>IRL clade</taxon>
        <taxon>Trifolieae</taxon>
        <taxon>Trifolium</taxon>
    </lineage>
</organism>
<feature type="non-terminal residue" evidence="1">
    <location>
        <position position="68"/>
    </location>
</feature>
<accession>A0A392TPZ2</accession>
<evidence type="ECO:0000313" key="2">
    <source>
        <dbReference type="Proteomes" id="UP000265520"/>
    </source>
</evidence>
<sequence>MWGSYRLLVRWLRVVSGGWHPFPPINGSFHVFQGENLLFLSKIKLLSFGFPCEEQCRVRMNFLLELVF</sequence>